<evidence type="ECO:0000256" key="5">
    <source>
        <dbReference type="ARBA" id="ARBA00023274"/>
    </source>
</evidence>
<dbReference type="PANTHER" id="PTHR11229">
    <property type="entry name" value="50S RIBOSOMAL PROTEIN L3"/>
    <property type="match status" value="1"/>
</dbReference>
<dbReference type="GO" id="GO:0019843">
    <property type="term" value="F:rRNA binding"/>
    <property type="evidence" value="ECO:0007669"/>
    <property type="project" value="UniProtKB-KW"/>
</dbReference>
<evidence type="ECO:0000313" key="10">
    <source>
        <dbReference type="EMBL" id="PIS17598.1"/>
    </source>
</evidence>
<evidence type="ECO:0000256" key="2">
    <source>
        <dbReference type="ARBA" id="ARBA00022730"/>
    </source>
</evidence>
<dbReference type="GO" id="GO:0022625">
    <property type="term" value="C:cytosolic large ribosomal subunit"/>
    <property type="evidence" value="ECO:0007669"/>
    <property type="project" value="TreeGrafter"/>
</dbReference>
<dbReference type="AlphaFoldDB" id="A0A2H0X076"/>
<dbReference type="FunFam" id="2.40.30.10:FF:000004">
    <property type="entry name" value="50S ribosomal protein L3"/>
    <property type="match status" value="1"/>
</dbReference>
<dbReference type="InterPro" id="IPR009000">
    <property type="entry name" value="Transl_B-barrel_sf"/>
</dbReference>
<dbReference type="Proteomes" id="UP000229574">
    <property type="component" value="Unassembled WGS sequence"/>
</dbReference>
<comment type="function">
    <text evidence="8">One of the primary rRNA binding proteins, it binds directly near the 3'-end of the 23S rRNA, where it nucleates assembly of the 50S subunit.</text>
</comment>
<reference evidence="11" key="1">
    <citation type="submission" date="2017-09" db="EMBL/GenBank/DDBJ databases">
        <title>Depth-based differentiation of microbial function through sediment-hosted aquifers and enrichment of novel symbionts in the deep terrestrial subsurface.</title>
        <authorList>
            <person name="Probst A.J."/>
            <person name="Ladd B."/>
            <person name="Jarett J.K."/>
            <person name="Geller-Mcgrath D.E."/>
            <person name="Sieber C.M.K."/>
            <person name="Emerson J.B."/>
            <person name="Anantharaman K."/>
            <person name="Thomas B.C."/>
            <person name="Malmstrom R."/>
            <person name="Stieglmeier M."/>
            <person name="Klingl A."/>
            <person name="Woyke T."/>
            <person name="Ryan C.M."/>
            <person name="Banfield J.F."/>
        </authorList>
    </citation>
    <scope>NUCLEOTIDE SEQUENCE [LARGE SCALE GENOMIC DNA]</scope>
</reference>
<dbReference type="PANTHER" id="PTHR11229:SF16">
    <property type="entry name" value="LARGE RIBOSOMAL SUBUNIT PROTEIN UL3C"/>
    <property type="match status" value="1"/>
</dbReference>
<dbReference type="EMBL" id="PEYY01000140">
    <property type="protein sequence ID" value="PIS17598.1"/>
    <property type="molecule type" value="Genomic_DNA"/>
</dbReference>
<dbReference type="NCBIfam" id="TIGR03625">
    <property type="entry name" value="L3_bact"/>
    <property type="match status" value="1"/>
</dbReference>
<dbReference type="PROSITE" id="PS00474">
    <property type="entry name" value="RIBOSOMAL_L3"/>
    <property type="match status" value="1"/>
</dbReference>
<feature type="region of interest" description="Disordered" evidence="9">
    <location>
        <begin position="115"/>
        <end position="153"/>
    </location>
</feature>
<evidence type="ECO:0000313" key="11">
    <source>
        <dbReference type="Proteomes" id="UP000229574"/>
    </source>
</evidence>
<dbReference type="InterPro" id="IPR019927">
    <property type="entry name" value="Ribosomal_uL3_bac/org-type"/>
</dbReference>
<evidence type="ECO:0000256" key="3">
    <source>
        <dbReference type="ARBA" id="ARBA00022884"/>
    </source>
</evidence>
<keyword evidence="2 8" id="KW-0699">rRNA-binding</keyword>
<comment type="subunit">
    <text evidence="8">Part of the 50S ribosomal subunit. Forms a cluster with proteins L14 and L19.</text>
</comment>
<evidence type="ECO:0000256" key="8">
    <source>
        <dbReference type="RuleBase" id="RU003906"/>
    </source>
</evidence>
<name>A0A2H0X076_9BACT</name>
<keyword evidence="3 8" id="KW-0694">RNA-binding</keyword>
<dbReference type="GO" id="GO:0006412">
    <property type="term" value="P:translation"/>
    <property type="evidence" value="ECO:0007669"/>
    <property type="project" value="UniProtKB-UniRule"/>
</dbReference>
<keyword evidence="5 7" id="KW-0687">Ribonucleoprotein</keyword>
<comment type="similarity">
    <text evidence="1 7">Belongs to the universal ribosomal protein uL3 family.</text>
</comment>
<protein>
    <recommendedName>
        <fullName evidence="6 8">50S ribosomal protein L3</fullName>
    </recommendedName>
</protein>
<dbReference type="SUPFAM" id="SSF50447">
    <property type="entry name" value="Translation proteins"/>
    <property type="match status" value="1"/>
</dbReference>
<organism evidence="10 11">
    <name type="scientific">Candidatus Collierbacteria bacterium CG09_land_8_20_14_0_10_46_12</name>
    <dbReference type="NCBI Taxonomy" id="1974533"/>
    <lineage>
        <taxon>Bacteria</taxon>
        <taxon>Candidatus Collieribacteriota</taxon>
    </lineage>
</organism>
<dbReference type="Gene3D" id="3.30.160.810">
    <property type="match status" value="1"/>
</dbReference>
<accession>A0A2H0X076</accession>
<sequence>MKIIYGKKIEMGEAYLGNTRFGVTKIALYPMTVSQLKTEDKDGYSSMQVGFSQPKKHTRRKVGKNREITLIEGLQVGTVIAPKDVLGVGSICNIQGTSKGKGFAGVVKRYNFAGGPRTHGQSDRLRAPGSIGQGTTPGRVHKGKKMPGRMGGDTVTVKQSSVVLFDDSTNTIWVTGPVPGSRNSLVKLTVMDQKDLGVLSYITGGFPVRVGAKDLSPETIGEKA</sequence>
<dbReference type="Pfam" id="PF00297">
    <property type="entry name" value="Ribosomal_L3"/>
    <property type="match status" value="1"/>
</dbReference>
<evidence type="ECO:0000256" key="1">
    <source>
        <dbReference type="ARBA" id="ARBA00006540"/>
    </source>
</evidence>
<comment type="caution">
    <text evidence="10">The sequence shown here is derived from an EMBL/GenBank/DDBJ whole genome shotgun (WGS) entry which is preliminary data.</text>
</comment>
<dbReference type="Gene3D" id="2.40.30.10">
    <property type="entry name" value="Translation factors"/>
    <property type="match status" value="1"/>
</dbReference>
<dbReference type="InterPro" id="IPR019926">
    <property type="entry name" value="Ribosomal_uL3_CS"/>
</dbReference>
<keyword evidence="4 7" id="KW-0689">Ribosomal protein</keyword>
<proteinExistence type="inferred from homology"/>
<evidence type="ECO:0000256" key="7">
    <source>
        <dbReference type="RuleBase" id="RU003905"/>
    </source>
</evidence>
<gene>
    <name evidence="10" type="primary">rplC</name>
    <name evidence="10" type="ORF">COT54_03805</name>
</gene>
<dbReference type="GO" id="GO:0003735">
    <property type="term" value="F:structural constituent of ribosome"/>
    <property type="evidence" value="ECO:0007669"/>
    <property type="project" value="UniProtKB-UniRule"/>
</dbReference>
<evidence type="ECO:0000256" key="6">
    <source>
        <dbReference type="NCBIfam" id="TIGR03625"/>
    </source>
</evidence>
<dbReference type="InterPro" id="IPR000597">
    <property type="entry name" value="Ribosomal_uL3"/>
</dbReference>
<evidence type="ECO:0000256" key="4">
    <source>
        <dbReference type="ARBA" id="ARBA00022980"/>
    </source>
</evidence>
<evidence type="ECO:0000256" key="9">
    <source>
        <dbReference type="SAM" id="MobiDB-lite"/>
    </source>
</evidence>